<dbReference type="Pfam" id="PF00320">
    <property type="entry name" value="GATA"/>
    <property type="match status" value="1"/>
</dbReference>
<dbReference type="Proteomes" id="UP000011715">
    <property type="component" value="Unassembled WGS sequence"/>
</dbReference>
<protein>
    <submittedName>
        <fullName evidence="8">White collar 2</fullName>
    </submittedName>
</protein>
<dbReference type="GO" id="GO:0008270">
    <property type="term" value="F:zinc ion binding"/>
    <property type="evidence" value="ECO:0007669"/>
    <property type="project" value="UniProtKB-KW"/>
</dbReference>
<evidence type="ECO:0000259" key="7">
    <source>
        <dbReference type="PROSITE" id="PS50114"/>
    </source>
</evidence>
<dbReference type="CDD" id="cd00130">
    <property type="entry name" value="PAS"/>
    <property type="match status" value="1"/>
</dbReference>
<feature type="region of interest" description="Disordered" evidence="5">
    <location>
        <begin position="123"/>
        <end position="170"/>
    </location>
</feature>
<dbReference type="OMA" id="HTDTIEM"/>
<reference evidence="9" key="4">
    <citation type="journal article" date="2015" name="G3 (Bethesda)">
        <title>Genome sequences of three phytopathogenic species of the Magnaporthaceae family of fungi.</title>
        <authorList>
            <person name="Okagaki L.H."/>
            <person name="Nunes C.C."/>
            <person name="Sailsbery J."/>
            <person name="Clay B."/>
            <person name="Brown D."/>
            <person name="John T."/>
            <person name="Oh Y."/>
            <person name="Young N."/>
            <person name="Fitzgerald M."/>
            <person name="Haas B.J."/>
            <person name="Zeng Q."/>
            <person name="Young S."/>
            <person name="Adiconis X."/>
            <person name="Fan L."/>
            <person name="Levin J.Z."/>
            <person name="Mitchell T.K."/>
            <person name="Okubara P.A."/>
            <person name="Farman M.L."/>
            <person name="Kohn L.M."/>
            <person name="Birren B."/>
            <person name="Ma L.-J."/>
            <person name="Dean R.A."/>
        </authorList>
    </citation>
    <scope>NUCLEOTIDE SEQUENCE</scope>
    <source>
        <strain evidence="9">ATCC 64411 / 73-15</strain>
    </source>
</reference>
<reference evidence="9" key="5">
    <citation type="submission" date="2015-06" db="UniProtKB">
        <authorList>
            <consortium name="EnsemblFungi"/>
        </authorList>
    </citation>
    <scope>IDENTIFICATION</scope>
    <source>
        <strain evidence="9">ATCC 64411</strain>
    </source>
</reference>
<evidence type="ECO:0000256" key="3">
    <source>
        <dbReference type="ARBA" id="ARBA00022833"/>
    </source>
</evidence>
<keyword evidence="10" id="KW-1185">Reference proteome</keyword>
<dbReference type="EMBL" id="ADBL01000749">
    <property type="status" value="NOT_ANNOTATED_CDS"/>
    <property type="molecule type" value="Genomic_DNA"/>
</dbReference>
<feature type="region of interest" description="Disordered" evidence="5">
    <location>
        <begin position="517"/>
        <end position="537"/>
    </location>
</feature>
<dbReference type="PROSITE" id="PS00344">
    <property type="entry name" value="GATA_ZN_FINGER_1"/>
    <property type="match status" value="1"/>
</dbReference>
<keyword evidence="3" id="KW-0862">Zinc</keyword>
<dbReference type="InterPro" id="IPR000679">
    <property type="entry name" value="Znf_GATA"/>
</dbReference>
<name>A0A0C4DT23_MAGP6</name>
<dbReference type="EMBL" id="GL876967">
    <property type="protein sequence ID" value="KLU84029.1"/>
    <property type="molecule type" value="Genomic_DNA"/>
</dbReference>
<dbReference type="InterPro" id="IPR035965">
    <property type="entry name" value="PAS-like_dom_sf"/>
</dbReference>
<feature type="domain" description="GATA-type" evidence="7">
    <location>
        <begin position="478"/>
        <end position="511"/>
    </location>
</feature>
<evidence type="ECO:0000256" key="1">
    <source>
        <dbReference type="ARBA" id="ARBA00022723"/>
    </source>
</evidence>
<gene>
    <name evidence="8" type="ORF">MAPG_03076</name>
</gene>
<evidence type="ECO:0000256" key="4">
    <source>
        <dbReference type="PROSITE-ProRule" id="PRU00094"/>
    </source>
</evidence>
<evidence type="ECO:0000259" key="6">
    <source>
        <dbReference type="PROSITE" id="PS50112"/>
    </source>
</evidence>
<dbReference type="VEuPathDB" id="FungiDB:MAPG_03076"/>
<reference evidence="8" key="3">
    <citation type="submission" date="2011-03" db="EMBL/GenBank/DDBJ databases">
        <title>Annotation of Magnaporthe poae ATCC 64411.</title>
        <authorList>
            <person name="Ma L.-J."/>
            <person name="Dead R."/>
            <person name="Young S.K."/>
            <person name="Zeng Q."/>
            <person name="Gargeya S."/>
            <person name="Fitzgerald M."/>
            <person name="Haas B."/>
            <person name="Abouelleil A."/>
            <person name="Alvarado L."/>
            <person name="Arachchi H.M."/>
            <person name="Berlin A."/>
            <person name="Brown A."/>
            <person name="Chapman S.B."/>
            <person name="Chen Z."/>
            <person name="Dunbar C."/>
            <person name="Freedman E."/>
            <person name="Gearin G."/>
            <person name="Gellesch M."/>
            <person name="Goldberg J."/>
            <person name="Griggs A."/>
            <person name="Gujja S."/>
            <person name="Heiman D."/>
            <person name="Howarth C."/>
            <person name="Larson L."/>
            <person name="Lui A."/>
            <person name="MacDonald P.J.P."/>
            <person name="Mehta T."/>
            <person name="Montmayeur A."/>
            <person name="Murphy C."/>
            <person name="Neiman D."/>
            <person name="Pearson M."/>
            <person name="Priest M."/>
            <person name="Roberts A."/>
            <person name="Saif S."/>
            <person name="Shea T."/>
            <person name="Shenoy N."/>
            <person name="Sisk P."/>
            <person name="Stolte C."/>
            <person name="Sykes S."/>
            <person name="Yandava C."/>
            <person name="Wortman J."/>
            <person name="Nusbaum C."/>
            <person name="Birren B."/>
        </authorList>
    </citation>
    <scope>NUCLEOTIDE SEQUENCE</scope>
    <source>
        <strain evidence="8">ATCC 64411</strain>
    </source>
</reference>
<dbReference type="PROSITE" id="PS50112">
    <property type="entry name" value="PAS"/>
    <property type="match status" value="1"/>
</dbReference>
<dbReference type="PANTHER" id="PTHR45658">
    <property type="entry name" value="GATA TRANSCRIPTION FACTOR"/>
    <property type="match status" value="1"/>
</dbReference>
<dbReference type="SMART" id="SM00401">
    <property type="entry name" value="ZnF_GATA"/>
    <property type="match status" value="1"/>
</dbReference>
<accession>A0A0C4DT23</accession>
<reference evidence="10" key="1">
    <citation type="submission" date="2010-05" db="EMBL/GenBank/DDBJ databases">
        <title>The genome sequence of Magnaporthe poae strain ATCC 64411.</title>
        <authorList>
            <person name="Ma L.-J."/>
            <person name="Dead R."/>
            <person name="Young S."/>
            <person name="Zeng Q."/>
            <person name="Koehrsen M."/>
            <person name="Alvarado L."/>
            <person name="Berlin A."/>
            <person name="Chapman S.B."/>
            <person name="Chen Z."/>
            <person name="Freedman E."/>
            <person name="Gellesch M."/>
            <person name="Goldberg J."/>
            <person name="Griggs A."/>
            <person name="Gujja S."/>
            <person name="Heilman E.R."/>
            <person name="Heiman D."/>
            <person name="Hepburn T."/>
            <person name="Howarth C."/>
            <person name="Jen D."/>
            <person name="Larson L."/>
            <person name="Mehta T."/>
            <person name="Neiman D."/>
            <person name="Pearson M."/>
            <person name="Roberts A."/>
            <person name="Saif S."/>
            <person name="Shea T."/>
            <person name="Shenoy N."/>
            <person name="Sisk P."/>
            <person name="Stolte C."/>
            <person name="Sykes S."/>
            <person name="Walk T."/>
            <person name="White J."/>
            <person name="Yandava C."/>
            <person name="Haas B."/>
            <person name="Nusbaum C."/>
            <person name="Birren B."/>
        </authorList>
    </citation>
    <scope>NUCLEOTIDE SEQUENCE [LARGE SCALE GENOMIC DNA]</scope>
    <source>
        <strain evidence="10">ATCC 64411 / 73-15</strain>
    </source>
</reference>
<dbReference type="InterPro" id="IPR013655">
    <property type="entry name" value="PAS_fold_3"/>
</dbReference>
<evidence type="ECO:0000313" key="9">
    <source>
        <dbReference type="EnsemblFungi" id="MAPG_03076T0"/>
    </source>
</evidence>
<dbReference type="SMART" id="SM00091">
    <property type="entry name" value="PAS"/>
    <property type="match status" value="1"/>
</dbReference>
<dbReference type="InterPro" id="IPR051140">
    <property type="entry name" value="GATA_TF"/>
</dbReference>
<reference evidence="8" key="2">
    <citation type="submission" date="2010-05" db="EMBL/GenBank/DDBJ databases">
        <title>The Genome Sequence of Magnaporthe poae strain ATCC 64411.</title>
        <authorList>
            <consortium name="The Broad Institute Genome Sequencing Platform"/>
            <consortium name="Broad Institute Genome Sequencing Center for Infectious Disease"/>
            <person name="Ma L.-J."/>
            <person name="Dead R."/>
            <person name="Young S."/>
            <person name="Zeng Q."/>
            <person name="Koehrsen M."/>
            <person name="Alvarado L."/>
            <person name="Berlin A."/>
            <person name="Chapman S.B."/>
            <person name="Chen Z."/>
            <person name="Freedman E."/>
            <person name="Gellesch M."/>
            <person name="Goldberg J."/>
            <person name="Griggs A."/>
            <person name="Gujja S."/>
            <person name="Heilman E.R."/>
            <person name="Heiman D."/>
            <person name="Hepburn T."/>
            <person name="Howarth C."/>
            <person name="Jen D."/>
            <person name="Larson L."/>
            <person name="Mehta T."/>
            <person name="Neiman D."/>
            <person name="Pearson M."/>
            <person name="Roberts A."/>
            <person name="Saif S."/>
            <person name="Shea T."/>
            <person name="Shenoy N."/>
            <person name="Sisk P."/>
            <person name="Stolte C."/>
            <person name="Sykes S."/>
            <person name="Walk T."/>
            <person name="White J."/>
            <person name="Yandava C."/>
            <person name="Haas B."/>
            <person name="Nusbaum C."/>
            <person name="Birren B."/>
        </authorList>
    </citation>
    <scope>NUCLEOTIDE SEQUENCE</scope>
    <source>
        <strain evidence="8">ATCC 64411</strain>
    </source>
</reference>
<dbReference type="InterPro" id="IPR013088">
    <property type="entry name" value="Znf_NHR/GATA"/>
</dbReference>
<dbReference type="Pfam" id="PF08447">
    <property type="entry name" value="PAS_3"/>
    <property type="match status" value="1"/>
</dbReference>
<feature type="compositionally biased region" description="Basic and acidic residues" evidence="5">
    <location>
        <begin position="391"/>
        <end position="400"/>
    </location>
</feature>
<dbReference type="eggNOG" id="KOG1601">
    <property type="taxonomic scope" value="Eukaryota"/>
</dbReference>
<dbReference type="GO" id="GO:0043565">
    <property type="term" value="F:sequence-specific DNA binding"/>
    <property type="evidence" value="ECO:0007669"/>
    <property type="project" value="InterPro"/>
</dbReference>
<feature type="region of interest" description="Disordered" evidence="5">
    <location>
        <begin position="328"/>
        <end position="403"/>
    </location>
</feature>
<dbReference type="PROSITE" id="PS50114">
    <property type="entry name" value="GATA_ZN_FINGER_2"/>
    <property type="match status" value="1"/>
</dbReference>
<dbReference type="Gene3D" id="3.30.450.20">
    <property type="entry name" value="PAS domain"/>
    <property type="match status" value="1"/>
</dbReference>
<evidence type="ECO:0000256" key="2">
    <source>
        <dbReference type="ARBA" id="ARBA00022771"/>
    </source>
</evidence>
<evidence type="ECO:0000313" key="8">
    <source>
        <dbReference type="EMBL" id="KLU84029.1"/>
    </source>
</evidence>
<keyword evidence="2 4" id="KW-0863">Zinc-finger</keyword>
<feature type="region of interest" description="Disordered" evidence="5">
    <location>
        <begin position="1"/>
        <end position="32"/>
    </location>
</feature>
<sequence>MSHHQTPQPQAGLYGFGDPMQSGQPPNQQDDAMMSLLGFNPAFDPSVQMSLDDNANALMSAQTFQRPLVPAPVATTPAPASVVSAPAALDPRQVVLGASSGPADADQLLQPGSIDDIAATQTLSAASASQHPPAKSGFATPSQTQPQQQPPPGPAGIGASSGGGGSTLTDYTKKRDWAARTVEEMADLQQILDENGRIRYVSHSLMALTGFAKEDVVDVFLRDLIHPDDVGVFVSELNESIATGNIMRFYYRMRKKDGTYRIFESVGHGHISPAKYAPNPHNKSHFCQAVFLISRPYPTKNAILLDSFLEHKIENERLRRRIQELRKEEYEDGGEDSQRQWPASLEGRSDIMSEDTTLTASASATPRRPSHPHAHHNEGIPLSGAAAAAARDGKLTRENLEGSVRQDSIKDKMARYEGISHADTIEMLTGLRYQDGERSHGATPGHNSPILTKGDAGIAISLDRDPRASADKKKKLKVVEEYVCTDCGTLDSPEWRKGPSGPKTLCNACGLRWAKKEKKKNARNGTVPAASIPVAEQ</sequence>
<dbReference type="EnsemblFungi" id="MAPG_03076T0">
    <property type="protein sequence ID" value="MAPG_03076T0"/>
    <property type="gene ID" value="MAPG_03076"/>
</dbReference>
<dbReference type="GO" id="GO:0006355">
    <property type="term" value="P:regulation of DNA-templated transcription"/>
    <property type="evidence" value="ECO:0007669"/>
    <property type="project" value="InterPro"/>
</dbReference>
<dbReference type="NCBIfam" id="TIGR00229">
    <property type="entry name" value="sensory_box"/>
    <property type="match status" value="1"/>
</dbReference>
<evidence type="ECO:0000256" key="5">
    <source>
        <dbReference type="SAM" id="MobiDB-lite"/>
    </source>
</evidence>
<feature type="compositionally biased region" description="Gly residues" evidence="5">
    <location>
        <begin position="155"/>
        <end position="166"/>
    </location>
</feature>
<dbReference type="OrthoDB" id="2162994at2759"/>
<feature type="compositionally biased region" description="Polar residues" evidence="5">
    <location>
        <begin position="21"/>
        <end position="30"/>
    </location>
</feature>
<proteinExistence type="predicted"/>
<evidence type="ECO:0000313" key="10">
    <source>
        <dbReference type="Proteomes" id="UP000011715"/>
    </source>
</evidence>
<dbReference type="PANTHER" id="PTHR45658:SF18">
    <property type="entry name" value="PROTEIN GAT2"/>
    <property type="match status" value="1"/>
</dbReference>
<dbReference type="InterPro" id="IPR000014">
    <property type="entry name" value="PAS"/>
</dbReference>
<dbReference type="CDD" id="cd00202">
    <property type="entry name" value="ZnF_GATA"/>
    <property type="match status" value="1"/>
</dbReference>
<keyword evidence="1" id="KW-0479">Metal-binding</keyword>
<dbReference type="SUPFAM" id="SSF55785">
    <property type="entry name" value="PYP-like sensor domain (PAS domain)"/>
    <property type="match status" value="1"/>
</dbReference>
<dbReference type="STRING" id="644358.A0A0C4DT23"/>
<organism evidence="9 10">
    <name type="scientific">Magnaporthiopsis poae (strain ATCC 64411 / 73-15)</name>
    <name type="common">Kentucky bluegrass fungus</name>
    <name type="synonym">Magnaporthe poae</name>
    <dbReference type="NCBI Taxonomy" id="644358"/>
    <lineage>
        <taxon>Eukaryota</taxon>
        <taxon>Fungi</taxon>
        <taxon>Dikarya</taxon>
        <taxon>Ascomycota</taxon>
        <taxon>Pezizomycotina</taxon>
        <taxon>Sordariomycetes</taxon>
        <taxon>Sordariomycetidae</taxon>
        <taxon>Magnaporthales</taxon>
        <taxon>Magnaporthaceae</taxon>
        <taxon>Magnaporthiopsis</taxon>
    </lineage>
</organism>
<dbReference type="SUPFAM" id="SSF57716">
    <property type="entry name" value="Glucocorticoid receptor-like (DNA-binding domain)"/>
    <property type="match status" value="1"/>
</dbReference>
<dbReference type="Gene3D" id="3.30.50.10">
    <property type="entry name" value="Erythroid Transcription Factor GATA-1, subunit A"/>
    <property type="match status" value="1"/>
</dbReference>
<dbReference type="AlphaFoldDB" id="A0A0C4DT23"/>
<feature type="domain" description="PAS" evidence="6">
    <location>
        <begin position="174"/>
        <end position="244"/>
    </location>
</feature>
<feature type="compositionally biased region" description="Polar residues" evidence="5">
    <location>
        <begin position="354"/>
        <end position="364"/>
    </location>
</feature>